<dbReference type="Pfam" id="PF02348">
    <property type="entry name" value="CTP_transf_3"/>
    <property type="match status" value="1"/>
</dbReference>
<proteinExistence type="predicted"/>
<dbReference type="InterPro" id="IPR003329">
    <property type="entry name" value="Cytidylyl_trans"/>
</dbReference>
<dbReference type="PANTHER" id="PTHR21485:SF6">
    <property type="entry name" value="N-ACYLNEURAMINATE CYTIDYLYLTRANSFERASE-RELATED"/>
    <property type="match status" value="1"/>
</dbReference>
<dbReference type="AlphaFoldDB" id="A0A1M5Y7F7"/>
<gene>
    <name evidence="1" type="ORF">SAMN02745124_03693</name>
</gene>
<dbReference type="STRING" id="1121409.SAMN02745124_03693"/>
<dbReference type="GO" id="GO:0008781">
    <property type="term" value="F:N-acylneuraminate cytidylyltransferase activity"/>
    <property type="evidence" value="ECO:0007669"/>
    <property type="project" value="TreeGrafter"/>
</dbReference>
<dbReference type="InterPro" id="IPR050793">
    <property type="entry name" value="CMP-NeuNAc_synthase"/>
</dbReference>
<keyword evidence="2" id="KW-1185">Reference proteome</keyword>
<dbReference type="Gene3D" id="3.90.550.10">
    <property type="entry name" value="Spore Coat Polysaccharide Biosynthesis Protein SpsA, Chain A"/>
    <property type="match status" value="1"/>
</dbReference>
<dbReference type="PANTHER" id="PTHR21485">
    <property type="entry name" value="HAD SUPERFAMILY MEMBERS CMAS AND KDSC"/>
    <property type="match status" value="1"/>
</dbReference>
<protein>
    <submittedName>
        <fullName evidence="1">Cytidylyltransferase</fullName>
    </submittedName>
</protein>
<accession>A0A1M5Y7F7</accession>
<name>A0A1M5Y7F7_9BACT</name>
<dbReference type="SUPFAM" id="SSF53448">
    <property type="entry name" value="Nucleotide-diphospho-sugar transferases"/>
    <property type="match status" value="1"/>
</dbReference>
<sequence>MLLQHKVLAVVPARGGSKGIKLKNLREVGGVPLVAIVGRLLNGLPEIDRAVVSTDHELIRDVAVASGLEAPFLRPENLSGDRIGDLEVLTHALLAAEDDDGQHYDVVVMVQPTCPLRKKGHILDPVEKLIRGGYDAVWTVSPTDSKAHPLKQLVYRDDRLDYYDHRGASIIARQQLEPLYHRNGAAYAISRTCLLEKKSIKGGNTSAIVIEEFLPNIDTELDLQFADFYLNRLPKP</sequence>
<dbReference type="InterPro" id="IPR029044">
    <property type="entry name" value="Nucleotide-diphossugar_trans"/>
</dbReference>
<dbReference type="EMBL" id="FQXS01000029">
    <property type="protein sequence ID" value="SHI07744.1"/>
    <property type="molecule type" value="Genomic_DNA"/>
</dbReference>
<reference evidence="1 2" key="1">
    <citation type="submission" date="2016-11" db="EMBL/GenBank/DDBJ databases">
        <authorList>
            <person name="Jaros S."/>
            <person name="Januszkiewicz K."/>
            <person name="Wedrychowicz H."/>
        </authorList>
    </citation>
    <scope>NUCLEOTIDE SEQUENCE [LARGE SCALE GENOMIC DNA]</scope>
    <source>
        <strain evidence="1 2">DSM 9705</strain>
    </source>
</reference>
<organism evidence="1 2">
    <name type="scientific">Desulfofustis glycolicus DSM 9705</name>
    <dbReference type="NCBI Taxonomy" id="1121409"/>
    <lineage>
        <taxon>Bacteria</taxon>
        <taxon>Pseudomonadati</taxon>
        <taxon>Thermodesulfobacteriota</taxon>
        <taxon>Desulfobulbia</taxon>
        <taxon>Desulfobulbales</taxon>
        <taxon>Desulfocapsaceae</taxon>
        <taxon>Desulfofustis</taxon>
    </lineage>
</organism>
<dbReference type="Proteomes" id="UP000184139">
    <property type="component" value="Unassembled WGS sequence"/>
</dbReference>
<keyword evidence="1" id="KW-0548">Nucleotidyltransferase</keyword>
<evidence type="ECO:0000313" key="2">
    <source>
        <dbReference type="Proteomes" id="UP000184139"/>
    </source>
</evidence>
<evidence type="ECO:0000313" key="1">
    <source>
        <dbReference type="EMBL" id="SHI07744.1"/>
    </source>
</evidence>
<dbReference type="CDD" id="cd02513">
    <property type="entry name" value="CMP-NeuAc_Synthase"/>
    <property type="match status" value="1"/>
</dbReference>
<keyword evidence="1" id="KW-0808">Transferase</keyword>